<proteinExistence type="predicted"/>
<evidence type="ECO:0000313" key="2">
    <source>
        <dbReference type="EMBL" id="KAF3496468.1"/>
    </source>
</evidence>
<evidence type="ECO:0000313" key="3">
    <source>
        <dbReference type="Proteomes" id="UP000266723"/>
    </source>
</evidence>
<keyword evidence="3" id="KW-1185">Reference proteome</keyword>
<reference evidence="2 3" key="1">
    <citation type="journal article" date="2020" name="BMC Genomics">
        <title>Intraspecific diversification of the crop wild relative Brassica cretica Lam. using demographic model selection.</title>
        <authorList>
            <person name="Kioukis A."/>
            <person name="Michalopoulou V.A."/>
            <person name="Briers L."/>
            <person name="Pirintsos S."/>
            <person name="Studholme D.J."/>
            <person name="Pavlidis P."/>
            <person name="Sarris P.F."/>
        </authorList>
    </citation>
    <scope>NUCLEOTIDE SEQUENCE [LARGE SCALE GENOMIC DNA]</scope>
    <source>
        <strain evidence="3">cv. PFS-1207/04</strain>
    </source>
</reference>
<evidence type="ECO:0000256" key="1">
    <source>
        <dbReference type="SAM" id="MobiDB-lite"/>
    </source>
</evidence>
<accession>A0ABQ7AFR2</accession>
<protein>
    <submittedName>
        <fullName evidence="2">Uncharacterized protein</fullName>
    </submittedName>
</protein>
<comment type="caution">
    <text evidence="2">The sequence shown here is derived from an EMBL/GenBank/DDBJ whole genome shotgun (WGS) entry which is preliminary data.</text>
</comment>
<gene>
    <name evidence="2" type="ORF">DY000_02057481</name>
</gene>
<feature type="region of interest" description="Disordered" evidence="1">
    <location>
        <begin position="1"/>
        <end position="20"/>
    </location>
</feature>
<feature type="compositionally biased region" description="Polar residues" evidence="1">
    <location>
        <begin position="1"/>
        <end position="16"/>
    </location>
</feature>
<name>A0ABQ7AFR2_BRACR</name>
<organism evidence="2 3">
    <name type="scientific">Brassica cretica</name>
    <name type="common">Mustard</name>
    <dbReference type="NCBI Taxonomy" id="69181"/>
    <lineage>
        <taxon>Eukaryota</taxon>
        <taxon>Viridiplantae</taxon>
        <taxon>Streptophyta</taxon>
        <taxon>Embryophyta</taxon>
        <taxon>Tracheophyta</taxon>
        <taxon>Spermatophyta</taxon>
        <taxon>Magnoliopsida</taxon>
        <taxon>eudicotyledons</taxon>
        <taxon>Gunneridae</taxon>
        <taxon>Pentapetalae</taxon>
        <taxon>rosids</taxon>
        <taxon>malvids</taxon>
        <taxon>Brassicales</taxon>
        <taxon>Brassicaceae</taxon>
        <taxon>Brassiceae</taxon>
        <taxon>Brassica</taxon>
    </lineage>
</organism>
<sequence length="102" mass="10716">MSSFRASQLLLGSTLSPDPPKVSFTPLFVRDFADVGVVSVVTFSTGELTSPLLSSSDQIPPSESPVFSVRDFTVGSSSVTPTVFEGALVSVVTFSTSKLKLL</sequence>
<dbReference type="EMBL" id="QGKV02002055">
    <property type="protein sequence ID" value="KAF3496468.1"/>
    <property type="molecule type" value="Genomic_DNA"/>
</dbReference>
<dbReference type="Proteomes" id="UP000266723">
    <property type="component" value="Unassembled WGS sequence"/>
</dbReference>